<comment type="caution">
    <text evidence="1">The sequence shown here is derived from an EMBL/GenBank/DDBJ whole genome shotgun (WGS) entry which is preliminary data.</text>
</comment>
<protein>
    <submittedName>
        <fullName evidence="1">Uncharacterized protein</fullName>
    </submittedName>
</protein>
<accession>A0ACB9ARU1</accession>
<keyword evidence="2" id="KW-1185">Reference proteome</keyword>
<evidence type="ECO:0000313" key="1">
    <source>
        <dbReference type="EMBL" id="KAI3712942.1"/>
    </source>
</evidence>
<dbReference type="EMBL" id="CM042041">
    <property type="protein sequence ID" value="KAI3712942.1"/>
    <property type="molecule type" value="Genomic_DNA"/>
</dbReference>
<proteinExistence type="predicted"/>
<organism evidence="1 2">
    <name type="scientific">Smallanthus sonchifolius</name>
    <dbReference type="NCBI Taxonomy" id="185202"/>
    <lineage>
        <taxon>Eukaryota</taxon>
        <taxon>Viridiplantae</taxon>
        <taxon>Streptophyta</taxon>
        <taxon>Embryophyta</taxon>
        <taxon>Tracheophyta</taxon>
        <taxon>Spermatophyta</taxon>
        <taxon>Magnoliopsida</taxon>
        <taxon>eudicotyledons</taxon>
        <taxon>Gunneridae</taxon>
        <taxon>Pentapetalae</taxon>
        <taxon>asterids</taxon>
        <taxon>campanulids</taxon>
        <taxon>Asterales</taxon>
        <taxon>Asteraceae</taxon>
        <taxon>Asteroideae</taxon>
        <taxon>Heliantheae alliance</taxon>
        <taxon>Millerieae</taxon>
        <taxon>Smallanthus</taxon>
    </lineage>
</organism>
<gene>
    <name evidence="1" type="ORF">L1987_71512</name>
</gene>
<evidence type="ECO:0000313" key="2">
    <source>
        <dbReference type="Proteomes" id="UP001056120"/>
    </source>
</evidence>
<name>A0ACB9ARU1_9ASTR</name>
<dbReference type="Proteomes" id="UP001056120">
    <property type="component" value="Linkage Group LG24"/>
</dbReference>
<reference evidence="1 2" key="2">
    <citation type="journal article" date="2022" name="Mol. Ecol. Resour.">
        <title>The genomes of chicory, endive, great burdock and yacon provide insights into Asteraceae paleo-polyploidization history and plant inulin production.</title>
        <authorList>
            <person name="Fan W."/>
            <person name="Wang S."/>
            <person name="Wang H."/>
            <person name="Wang A."/>
            <person name="Jiang F."/>
            <person name="Liu H."/>
            <person name="Zhao H."/>
            <person name="Xu D."/>
            <person name="Zhang Y."/>
        </authorList>
    </citation>
    <scope>NUCLEOTIDE SEQUENCE [LARGE SCALE GENOMIC DNA]</scope>
    <source>
        <strain evidence="2">cv. Yunnan</strain>
        <tissue evidence="1">Leaves</tissue>
    </source>
</reference>
<reference evidence="2" key="1">
    <citation type="journal article" date="2022" name="Mol. Ecol. Resour.">
        <title>The genomes of chicory, endive, great burdock and yacon provide insights into Asteraceae palaeo-polyploidization history and plant inulin production.</title>
        <authorList>
            <person name="Fan W."/>
            <person name="Wang S."/>
            <person name="Wang H."/>
            <person name="Wang A."/>
            <person name="Jiang F."/>
            <person name="Liu H."/>
            <person name="Zhao H."/>
            <person name="Xu D."/>
            <person name="Zhang Y."/>
        </authorList>
    </citation>
    <scope>NUCLEOTIDE SEQUENCE [LARGE SCALE GENOMIC DNA]</scope>
    <source>
        <strain evidence="2">cv. Yunnan</strain>
    </source>
</reference>
<sequence length="799" mass="89846">MDDNVSVTTSCLAVADTRPRRTGGCVGIFFQLIDWNRRFSKKKLFSKRLLAPDRAKEGSKKFRGDEKLQNLRLIADEKSGSFENKNNGVSSGDNPAGKNGVQTPSLVARLMGLESMPSVQRDKLVKDTSGEFRGGRRQKLVGEDDELDKKLAKQDFRPQKLQKTGMVDRRSVTRFGAEALQLKNVLSRSRKHHHPKLASPVQNSSHQAKRNSSRLIGAATRVLESGLQARNKSKYAITCSARNRMKGENLESLSQQASCKNCGSLIDVSESKSKINVHPSVLSSSFVQEQESQPQSFTFPKENNRRPDDVRVSFQSKFSSLPFDGETKDFVALNRSLTGQTRSRVPGKFENGPSQWQKRRLTRNGPRMFSNAQSAGKQMGSEAWKPNYQGQIGNKNCDGMAFRFNSPTRLERIKKNQNATSLRKCSSKPSEEKMGLQKPFTLTGASLGALVEEKLQALTGRVGYDSRMNRNPTKRAPATNFQDLLCSLSMDRRIVRNNMEFRPKRNHLSGHSRCGYDHNTRFCLQTKLQTARSIGHRNSDHLSPGSVLETSFSNESCCSSSLEDSSVQTQHAYSTTYSNEGSQFQDSETNPFYSGVLFRKESTHNKLVVDLLTYISQVLSTIDIVHSRITGHIRAHVKHVIFNSELVLSNQMSHNPNELNSFFICDLLLELDTLADVIQTTFGNFLGSQNSGAGYQLKRFVFDVVVEYLESKYARYSKCGFRAWIELPPFMGFDVVIREVVEDVRRLMGLVGEADELVEGDMSHCLGKWTDFEVEVYETGAKIEWDILQMLVDEIVVDI</sequence>